<keyword evidence="1" id="KW-0378">Hydrolase</keyword>
<protein>
    <submittedName>
        <fullName evidence="4">Metallo-dependent phosphatase-like protein</fullName>
    </submittedName>
</protein>
<accession>A0ABQ8VCY9</accession>
<sequence length="685" mass="76192">MSYPVWSVKLWNSPAPIIYSRMLWHGLRLRLVATAVLALLPYTIHARSSLADEIIAGLNNAADCASCHSLLVTFRATAALGDDAFVNSLKSLCKQLKLQDTDVCDGIFESVGPVVAHDLRSMSPFGQTSTKFCNAMLGLCSEPPVNTYTVPFPKSAPENSKEFKSLGRPPFQVVHFSDVHIDRDYSVGSEANCSKPLCCREFSDQSEPTTIPAGPLGDHACDTPRNLVESIVKAIDATNNTFSIFTGDIVDGAVWLVNQEDVTADINLFGEEFKMALQAPVYPALGNHESAPVNCFPRLTTESHANDSQWVFETSSAQWRPWIGNSAADQIVHHSGSYSLVVPDTSLRIISINSGFWYKMNLWLYDSDDQQPDPNGILSFLVSQLQLAEDLGQRSWIIAHMPPGGGDVLLDQSNYYDQVIQRYRNTIAGQFFGHTHADEFQLAYSNYSDQRKDTATSVAWVAPALTPRSGNPAFKVYDVDPDTYEIMDAKTYSTDVSHPEYQIDPVWKMVYSTRDLYGPLIAGGLDSSDSLSPSFWHQVTELLETDNQAFRKFQHLKRRAGRGDCSSDDDRNEDFVECKRRSICQLRAQRSENNCADVRRGWIWKGKPPVDVKSTTLERECEGVGAGSILRQMVHATKQIDQSTKSSLRAHLNSVLVPAQERHRMEPSSIFTSGSDGIQRVMEIP</sequence>
<reference evidence="4" key="1">
    <citation type="submission" date="2022-08" db="EMBL/GenBank/DDBJ databases">
        <title>A Global Phylogenomic Analysis of the Shiitake Genus Lentinula.</title>
        <authorList>
            <consortium name="DOE Joint Genome Institute"/>
            <person name="Sierra-Patev S."/>
            <person name="Min B."/>
            <person name="Naranjo-Ortiz M."/>
            <person name="Looney B."/>
            <person name="Konkel Z."/>
            <person name="Slot J.C."/>
            <person name="Sakamoto Y."/>
            <person name="Steenwyk J.L."/>
            <person name="Rokas A."/>
            <person name="Carro J."/>
            <person name="Camarero S."/>
            <person name="Ferreira P."/>
            <person name="Molpeceres G."/>
            <person name="Ruiz-Duenas F.J."/>
            <person name="Serrano A."/>
            <person name="Henrissat B."/>
            <person name="Drula E."/>
            <person name="Hughes K.W."/>
            <person name="Mata J.L."/>
            <person name="Ishikawa N.K."/>
            <person name="Vargas-Isla R."/>
            <person name="Ushijima S."/>
            <person name="Smith C.A."/>
            <person name="Ahrendt S."/>
            <person name="Andreopoulos W."/>
            <person name="He G."/>
            <person name="Labutti K."/>
            <person name="Lipzen A."/>
            <person name="Ng V."/>
            <person name="Riley R."/>
            <person name="Sandor L."/>
            <person name="Barry K."/>
            <person name="Martinez A.T."/>
            <person name="Xiao Y."/>
            <person name="Gibbons J.G."/>
            <person name="Terashima K."/>
            <person name="Grigoriev I.V."/>
            <person name="Hibbett D.S."/>
        </authorList>
    </citation>
    <scope>NUCLEOTIDE SEQUENCE</scope>
    <source>
        <strain evidence="4">RHP3577 ss4</strain>
    </source>
</reference>
<dbReference type="CDD" id="cd00842">
    <property type="entry name" value="MPP_ASMase"/>
    <property type="match status" value="1"/>
</dbReference>
<evidence type="ECO:0000256" key="1">
    <source>
        <dbReference type="ARBA" id="ARBA00022801"/>
    </source>
</evidence>
<dbReference type="Pfam" id="PF00149">
    <property type="entry name" value="Metallophos"/>
    <property type="match status" value="1"/>
</dbReference>
<evidence type="ECO:0000313" key="5">
    <source>
        <dbReference type="Proteomes" id="UP001150217"/>
    </source>
</evidence>
<keyword evidence="2" id="KW-0325">Glycoprotein</keyword>
<dbReference type="Gene3D" id="3.60.21.10">
    <property type="match status" value="1"/>
</dbReference>
<dbReference type="Proteomes" id="UP001150217">
    <property type="component" value="Unassembled WGS sequence"/>
</dbReference>
<dbReference type="PANTHER" id="PTHR10340">
    <property type="entry name" value="SPHINGOMYELIN PHOSPHODIESTERASE"/>
    <property type="match status" value="1"/>
</dbReference>
<proteinExistence type="predicted"/>
<organism evidence="4 5">
    <name type="scientific">Lentinula lateritia</name>
    <dbReference type="NCBI Taxonomy" id="40482"/>
    <lineage>
        <taxon>Eukaryota</taxon>
        <taxon>Fungi</taxon>
        <taxon>Dikarya</taxon>
        <taxon>Basidiomycota</taxon>
        <taxon>Agaricomycotina</taxon>
        <taxon>Agaricomycetes</taxon>
        <taxon>Agaricomycetidae</taxon>
        <taxon>Agaricales</taxon>
        <taxon>Marasmiineae</taxon>
        <taxon>Omphalotaceae</taxon>
        <taxon>Lentinula</taxon>
    </lineage>
</organism>
<gene>
    <name evidence="4" type="ORF">C8R41DRAFT_836514</name>
</gene>
<dbReference type="SUPFAM" id="SSF56300">
    <property type="entry name" value="Metallo-dependent phosphatases"/>
    <property type="match status" value="1"/>
</dbReference>
<dbReference type="PANTHER" id="PTHR10340:SF34">
    <property type="entry name" value="SPHINGOMYELIN PHOSPHODIESTERASE"/>
    <property type="match status" value="1"/>
</dbReference>
<name>A0ABQ8VCY9_9AGAR</name>
<evidence type="ECO:0000259" key="3">
    <source>
        <dbReference type="Pfam" id="PF00149"/>
    </source>
</evidence>
<dbReference type="InterPro" id="IPR041805">
    <property type="entry name" value="ASMase/PPN1_MPP"/>
</dbReference>
<evidence type="ECO:0000313" key="4">
    <source>
        <dbReference type="EMBL" id="KAJ4488669.1"/>
    </source>
</evidence>
<dbReference type="InterPro" id="IPR004843">
    <property type="entry name" value="Calcineurin-like_PHP"/>
</dbReference>
<dbReference type="EMBL" id="JANVFT010000046">
    <property type="protein sequence ID" value="KAJ4488669.1"/>
    <property type="molecule type" value="Genomic_DNA"/>
</dbReference>
<keyword evidence="5" id="KW-1185">Reference proteome</keyword>
<dbReference type="InterPro" id="IPR029052">
    <property type="entry name" value="Metallo-depent_PP-like"/>
</dbReference>
<comment type="caution">
    <text evidence="4">The sequence shown here is derived from an EMBL/GenBank/DDBJ whole genome shotgun (WGS) entry which is preliminary data.</text>
</comment>
<evidence type="ECO:0000256" key="2">
    <source>
        <dbReference type="ARBA" id="ARBA00023180"/>
    </source>
</evidence>
<feature type="domain" description="Calcineurin-like phosphoesterase" evidence="3">
    <location>
        <begin position="172"/>
        <end position="437"/>
    </location>
</feature>